<dbReference type="Pfam" id="PF13828">
    <property type="entry name" value="DUF4190"/>
    <property type="match status" value="1"/>
</dbReference>
<feature type="transmembrane region" description="Helical" evidence="2">
    <location>
        <begin position="61"/>
        <end position="89"/>
    </location>
</feature>
<reference evidence="4 5" key="2">
    <citation type="submission" date="2020-07" db="EMBL/GenBank/DDBJ databases">
        <title>Genome of starter culture bacteria Kocuria salsicia reveals its technological properties and safety for usage in meat industry.</title>
        <authorList>
            <person name="Michael M."/>
            <person name="Konstantin K."/>
            <person name="Evgenii K."/>
            <person name="Galina S."/>
            <person name="Oksana K."/>
            <person name="Andrei L."/>
        </authorList>
    </citation>
    <scope>NUCLEOTIDE SEQUENCE [LARGE SCALE GENOMIC DNA]</scope>
    <source>
        <strain evidence="4 5">80</strain>
    </source>
</reference>
<evidence type="ECO:0000256" key="1">
    <source>
        <dbReference type="SAM" id="MobiDB-lite"/>
    </source>
</evidence>
<keyword evidence="2" id="KW-1133">Transmembrane helix</keyword>
<feature type="compositionally biased region" description="Polar residues" evidence="1">
    <location>
        <begin position="33"/>
        <end position="48"/>
    </location>
</feature>
<keyword evidence="2" id="KW-0472">Membrane</keyword>
<name>A0A7D7Q2I0_KOCVA</name>
<reference evidence="5" key="1">
    <citation type="submission" date="2017-08" db="EMBL/GenBank/DDBJ databases">
        <title>Draft Genome Sequence of Kocuria varians 80.</title>
        <authorList>
            <person name="Minaev M."/>
            <person name="Kurbakov K.A."/>
            <person name="Solodovnikova G.I."/>
            <person name="Kuznetsova O.A."/>
            <person name="Lisitsyn A.B."/>
        </authorList>
    </citation>
    <scope>NUCLEOTIDE SEQUENCE [LARGE SCALE GENOMIC DNA]</scope>
    <source>
        <strain evidence="5">80</strain>
    </source>
</reference>
<evidence type="ECO:0000313" key="4">
    <source>
        <dbReference type="EMBL" id="QMS56201.1"/>
    </source>
</evidence>
<keyword evidence="2" id="KW-0812">Transmembrane</keyword>
<gene>
    <name evidence="4" type="ORF">CIB50_0000903</name>
</gene>
<feature type="region of interest" description="Disordered" evidence="1">
    <location>
        <begin position="24"/>
        <end position="48"/>
    </location>
</feature>
<accession>A0A7D7Q2I0</accession>
<sequence>MHTHRVNTDNQTPQYPQDPTAVQAEAPQYPHPNGSSLATEQQSSHQVTIVRQSTGPKGMSIASMVIGLVSIFLGFTFILPLIGFILGVVGLKKEPAGRGMAITGVVLSGLILAIWVVLIFSGIGLVGLGLSSQ</sequence>
<dbReference type="AlphaFoldDB" id="A0A7D7Q2I0"/>
<feature type="transmembrane region" description="Helical" evidence="2">
    <location>
        <begin position="101"/>
        <end position="130"/>
    </location>
</feature>
<organism evidence="4 5">
    <name type="scientific">Kocuria varians</name>
    <name type="common">Micrococcus varians</name>
    <dbReference type="NCBI Taxonomy" id="1272"/>
    <lineage>
        <taxon>Bacteria</taxon>
        <taxon>Bacillati</taxon>
        <taxon>Actinomycetota</taxon>
        <taxon>Actinomycetes</taxon>
        <taxon>Micrococcales</taxon>
        <taxon>Micrococcaceae</taxon>
        <taxon>Kocuria</taxon>
    </lineage>
</organism>
<dbReference type="Proteomes" id="UP000216825">
    <property type="component" value="Chromosome"/>
</dbReference>
<protein>
    <recommendedName>
        <fullName evidence="3">DUF4190 domain-containing protein</fullName>
    </recommendedName>
</protein>
<evidence type="ECO:0000313" key="5">
    <source>
        <dbReference type="Proteomes" id="UP000216825"/>
    </source>
</evidence>
<dbReference type="EMBL" id="CP059343">
    <property type="protein sequence ID" value="QMS56201.1"/>
    <property type="molecule type" value="Genomic_DNA"/>
</dbReference>
<dbReference type="InterPro" id="IPR025241">
    <property type="entry name" value="DUF4190"/>
</dbReference>
<proteinExistence type="predicted"/>
<keyword evidence="5" id="KW-1185">Reference proteome</keyword>
<dbReference type="KEGG" id="kvr:CIB50_0000903"/>
<feature type="domain" description="DUF4190" evidence="3">
    <location>
        <begin position="59"/>
        <end position="118"/>
    </location>
</feature>
<evidence type="ECO:0000259" key="3">
    <source>
        <dbReference type="Pfam" id="PF13828"/>
    </source>
</evidence>
<evidence type="ECO:0000256" key="2">
    <source>
        <dbReference type="SAM" id="Phobius"/>
    </source>
</evidence>